<reference evidence="2" key="1">
    <citation type="journal article" date="2023" name="Insect Mol. Biol.">
        <title>Genome sequencing provides insights into the evolution of gene families encoding plant cell wall-degrading enzymes in longhorned beetles.</title>
        <authorList>
            <person name="Shin N.R."/>
            <person name="Okamura Y."/>
            <person name="Kirsch R."/>
            <person name="Pauchet Y."/>
        </authorList>
    </citation>
    <scope>NUCLEOTIDE SEQUENCE</scope>
    <source>
        <strain evidence="2">RBIC_L_NR</strain>
    </source>
</reference>
<dbReference type="AlphaFoldDB" id="A0AAV8WKK1"/>
<keyword evidence="1" id="KW-0812">Transmembrane</keyword>
<feature type="transmembrane region" description="Helical" evidence="1">
    <location>
        <begin position="7"/>
        <end position="30"/>
    </location>
</feature>
<comment type="caution">
    <text evidence="2">The sequence shown here is derived from an EMBL/GenBank/DDBJ whole genome shotgun (WGS) entry which is preliminary data.</text>
</comment>
<evidence type="ECO:0000313" key="2">
    <source>
        <dbReference type="EMBL" id="KAJ8927107.1"/>
    </source>
</evidence>
<name>A0AAV8WKK1_9CUCU</name>
<protein>
    <recommendedName>
        <fullName evidence="4">ATP synthase F0 subunit 8</fullName>
    </recommendedName>
</protein>
<gene>
    <name evidence="2" type="ORF">NQ314_020380</name>
</gene>
<keyword evidence="1" id="KW-0472">Membrane</keyword>
<accession>A0AAV8WKK1</accession>
<proteinExistence type="predicted"/>
<keyword evidence="1" id="KW-1133">Transmembrane helix</keyword>
<keyword evidence="3" id="KW-1185">Reference proteome</keyword>
<organism evidence="2 3">
    <name type="scientific">Rhamnusium bicolor</name>
    <dbReference type="NCBI Taxonomy" id="1586634"/>
    <lineage>
        <taxon>Eukaryota</taxon>
        <taxon>Metazoa</taxon>
        <taxon>Ecdysozoa</taxon>
        <taxon>Arthropoda</taxon>
        <taxon>Hexapoda</taxon>
        <taxon>Insecta</taxon>
        <taxon>Pterygota</taxon>
        <taxon>Neoptera</taxon>
        <taxon>Endopterygota</taxon>
        <taxon>Coleoptera</taxon>
        <taxon>Polyphaga</taxon>
        <taxon>Cucujiformia</taxon>
        <taxon>Chrysomeloidea</taxon>
        <taxon>Cerambycidae</taxon>
        <taxon>Lepturinae</taxon>
        <taxon>Rhagiini</taxon>
        <taxon>Rhamnusium</taxon>
    </lineage>
</organism>
<evidence type="ECO:0000313" key="3">
    <source>
        <dbReference type="Proteomes" id="UP001162156"/>
    </source>
</evidence>
<evidence type="ECO:0008006" key="4">
    <source>
        <dbReference type="Google" id="ProtNLM"/>
    </source>
</evidence>
<dbReference type="Proteomes" id="UP001162156">
    <property type="component" value="Unassembled WGS sequence"/>
</dbReference>
<dbReference type="EMBL" id="JANEYF010005719">
    <property type="protein sequence ID" value="KAJ8927107.1"/>
    <property type="molecule type" value="Genomic_DNA"/>
</dbReference>
<evidence type="ECO:0000256" key="1">
    <source>
        <dbReference type="SAM" id="Phobius"/>
    </source>
</evidence>
<sequence>MFEYKSIAITVLFIISLILWYGLYCMYGFYEELAEYNSVKSGVIEISCNTHINPLMILPEKAIESTAV</sequence>